<dbReference type="Gene3D" id="1.20.5.110">
    <property type="match status" value="1"/>
</dbReference>
<gene>
    <name evidence="6" type="primary">ybgF</name>
    <name evidence="2" type="synonym">cpoB</name>
    <name evidence="6" type="ORF">SNE33_01785</name>
</gene>
<feature type="repeat" description="TPR" evidence="3">
    <location>
        <begin position="188"/>
        <end position="221"/>
    </location>
</feature>
<evidence type="ECO:0000313" key="7">
    <source>
        <dbReference type="Proteomes" id="UP001334501"/>
    </source>
</evidence>
<dbReference type="HAMAP" id="MF_02066">
    <property type="entry name" value="CpoB"/>
    <property type="match status" value="1"/>
</dbReference>
<evidence type="ECO:0000256" key="2">
    <source>
        <dbReference type="HAMAP-Rule" id="MF_02066"/>
    </source>
</evidence>
<keyword evidence="2" id="KW-0574">Periplasm</keyword>
<comment type="caution">
    <text evidence="6">The sequence shown here is derived from an EMBL/GenBank/DDBJ whole genome shotgun (WGS) entry which is preliminary data.</text>
</comment>
<dbReference type="RefSeq" id="WP_412699019.1">
    <property type="nucleotide sequence ID" value="NZ_JAXGFO010000005.1"/>
</dbReference>
<dbReference type="Pfam" id="PF16331">
    <property type="entry name" value="TolA_bind_tri"/>
    <property type="match status" value="1"/>
</dbReference>
<evidence type="ECO:0000313" key="6">
    <source>
        <dbReference type="EMBL" id="MEG3156645.1"/>
    </source>
</evidence>
<dbReference type="SUPFAM" id="SSF48452">
    <property type="entry name" value="TPR-like"/>
    <property type="match status" value="1"/>
</dbReference>
<dbReference type="Gene3D" id="1.25.40.10">
    <property type="entry name" value="Tetratricopeptide repeat domain"/>
    <property type="match status" value="1"/>
</dbReference>
<feature type="domain" description="Outer membrane lipoprotein BamD-like" evidence="4">
    <location>
        <begin position="152"/>
        <end position="234"/>
    </location>
</feature>
<dbReference type="InterPro" id="IPR039565">
    <property type="entry name" value="BamD-like"/>
</dbReference>
<comment type="similarity">
    <text evidence="2">Belongs to the CpoB family.</text>
</comment>
<sequence precursor="true">MRNIHKTLIATSLVAAALVAAAPASAQRMSLAERVTRLEQQAGNNQVSVDLLRQVNLLKEEVVALRSQVEQLGHEQEQLKSSARAQYLDLDGRINRLDGGAGTPALDASTPAEVVDPAPAAARPAVEPTADAGAGPTIYGDPGKLDQLEGEREAYDIAFDALKNGEYAESARLFHAFLGRFPGGAYAPNALYWLGESYYVTQNYKLALEQFEALMQRYPTHDKAPGAMLKVGLSQQGLDRLDDAERTLAEVASRYPGTDAARVASDRLGAIQLGRLR</sequence>
<dbReference type="InterPro" id="IPR011990">
    <property type="entry name" value="TPR-like_helical_dom_sf"/>
</dbReference>
<evidence type="ECO:0000259" key="5">
    <source>
        <dbReference type="Pfam" id="PF16331"/>
    </source>
</evidence>
<comment type="function">
    <text evidence="2">Mediates coordination of peptidoglycan synthesis and outer membrane constriction during cell division.</text>
</comment>
<reference evidence="6 7" key="1">
    <citation type="journal article" date="2017" name="Curr. Microbiol.">
        <title>Lysobacter zhanggongensis sp. nov. Isolated from a Pit Mud.</title>
        <authorList>
            <person name="Zhang X.F."/>
            <person name="Wang H.H."/>
            <person name="Sun X.Y."/>
            <person name="Pan C.M."/>
        </authorList>
    </citation>
    <scope>NUCLEOTIDE SEQUENCE [LARGE SCALE GENOMIC DNA]</scope>
    <source>
        <strain evidence="6 7">ZGLJ7-1</strain>
    </source>
</reference>
<dbReference type="InterPro" id="IPR014162">
    <property type="entry name" value="CpoB_C"/>
</dbReference>
<dbReference type="InterPro" id="IPR034706">
    <property type="entry name" value="CpoB"/>
</dbReference>
<dbReference type="PROSITE" id="PS50005">
    <property type="entry name" value="TPR"/>
    <property type="match status" value="1"/>
</dbReference>
<evidence type="ECO:0000256" key="1">
    <source>
        <dbReference type="ARBA" id="ARBA00022729"/>
    </source>
</evidence>
<dbReference type="EMBL" id="JAXGFO010000005">
    <property type="protein sequence ID" value="MEG3156645.1"/>
    <property type="molecule type" value="Genomic_DNA"/>
</dbReference>
<keyword evidence="2" id="KW-0131">Cell cycle</keyword>
<name>A0ABU7YME3_9GAMM</name>
<feature type="chain" id="PRO_5044899893" description="Cell division coordinator CpoB" evidence="2">
    <location>
        <begin position="27"/>
        <end position="277"/>
    </location>
</feature>
<dbReference type="InterPro" id="IPR019734">
    <property type="entry name" value="TPR_rpt"/>
</dbReference>
<keyword evidence="7" id="KW-1185">Reference proteome</keyword>
<dbReference type="NCBIfam" id="TIGR02795">
    <property type="entry name" value="tol_pal_ybgF"/>
    <property type="match status" value="1"/>
</dbReference>
<protein>
    <recommendedName>
        <fullName evidence="2">Cell division coordinator CpoB</fullName>
    </recommendedName>
</protein>
<feature type="signal peptide" evidence="2">
    <location>
        <begin position="1"/>
        <end position="26"/>
    </location>
</feature>
<evidence type="ECO:0000256" key="3">
    <source>
        <dbReference type="PROSITE-ProRule" id="PRU00339"/>
    </source>
</evidence>
<organism evidence="6 7">
    <name type="scientific">Lysobacter zhanggongensis</name>
    <dbReference type="NCBI Taxonomy" id="1774951"/>
    <lineage>
        <taxon>Bacteria</taxon>
        <taxon>Pseudomonadati</taxon>
        <taxon>Pseudomonadota</taxon>
        <taxon>Gammaproteobacteria</taxon>
        <taxon>Lysobacterales</taxon>
        <taxon>Lysobacteraceae</taxon>
        <taxon>Lysobacter</taxon>
    </lineage>
</organism>
<dbReference type="InterPro" id="IPR032519">
    <property type="entry name" value="YbgF_tri"/>
</dbReference>
<keyword evidence="2" id="KW-0132">Cell division</keyword>
<proteinExistence type="inferred from homology"/>
<evidence type="ECO:0000259" key="4">
    <source>
        <dbReference type="Pfam" id="PF13525"/>
    </source>
</evidence>
<accession>A0ABU7YME3</accession>
<dbReference type="Pfam" id="PF13525">
    <property type="entry name" value="YfiO"/>
    <property type="match status" value="1"/>
</dbReference>
<keyword evidence="1 2" id="KW-0732">Signal</keyword>
<comment type="subcellular location">
    <subcellularLocation>
        <location evidence="2">Periplasm</location>
    </subcellularLocation>
</comment>
<dbReference type="Proteomes" id="UP001334501">
    <property type="component" value="Unassembled WGS sequence"/>
</dbReference>
<keyword evidence="3" id="KW-0802">TPR repeat</keyword>
<feature type="domain" description="YbgF trimerisation" evidence="5">
    <location>
        <begin position="30"/>
        <end position="102"/>
    </location>
</feature>